<dbReference type="PANTHER" id="PTHR33664">
    <property type="entry name" value="RCG26366"/>
    <property type="match status" value="1"/>
</dbReference>
<feature type="domain" description="DAAF9" evidence="2">
    <location>
        <begin position="769"/>
        <end position="982"/>
    </location>
</feature>
<evidence type="ECO:0000259" key="1">
    <source>
        <dbReference type="Pfam" id="PF23281"/>
    </source>
</evidence>
<dbReference type="InterPro" id="IPR057478">
    <property type="entry name" value="DAAF9_2"/>
</dbReference>
<proteinExistence type="predicted"/>
<dbReference type="HOGENOM" id="CLU_008324_0_0_1"/>
<organism evidence="3">
    <name type="scientific">Albugo laibachii Nc14</name>
    <dbReference type="NCBI Taxonomy" id="890382"/>
    <lineage>
        <taxon>Eukaryota</taxon>
        <taxon>Sar</taxon>
        <taxon>Stramenopiles</taxon>
        <taxon>Oomycota</taxon>
        <taxon>Peronosporomycetes</taxon>
        <taxon>Albuginales</taxon>
        <taxon>Albuginaceae</taxon>
        <taxon>Albugo</taxon>
    </lineage>
</organism>
<dbReference type="Pfam" id="PF23281">
    <property type="entry name" value="DAAF9_N"/>
    <property type="match status" value="1"/>
</dbReference>
<dbReference type="PANTHER" id="PTHR33664:SF1">
    <property type="entry name" value="DYNEIN AXONEMAL ASSEMBLY FACTOR 9"/>
    <property type="match status" value="1"/>
</dbReference>
<dbReference type="Pfam" id="PF25204">
    <property type="entry name" value="DAAF9_2"/>
    <property type="match status" value="1"/>
</dbReference>
<feature type="domain" description="DAAF9 N-terminal" evidence="1">
    <location>
        <begin position="8"/>
        <end position="200"/>
    </location>
</feature>
<name>F0WHK7_9STRA</name>
<dbReference type="InterPro" id="IPR040342">
    <property type="entry name" value="DNAAF9"/>
</dbReference>
<reference evidence="3" key="1">
    <citation type="journal article" date="2011" name="PLoS Biol.">
        <title>Gene gain and loss during evolution of obligate parasitism in the white rust pathogen of Arabidopsis thaliana.</title>
        <authorList>
            <person name="Kemen E."/>
            <person name="Gardiner A."/>
            <person name="Schultz-Larsen T."/>
            <person name="Kemen A.C."/>
            <person name="Balmuth A.L."/>
            <person name="Robert-Seilaniantz A."/>
            <person name="Bailey K."/>
            <person name="Holub E."/>
            <person name="Studholme D.J."/>
            <person name="Maclean D."/>
            <person name="Jones J.D."/>
        </authorList>
    </citation>
    <scope>NUCLEOTIDE SEQUENCE</scope>
</reference>
<evidence type="ECO:0000259" key="2">
    <source>
        <dbReference type="Pfam" id="PF25204"/>
    </source>
</evidence>
<reference evidence="3" key="2">
    <citation type="submission" date="2011-02" db="EMBL/GenBank/DDBJ databases">
        <authorList>
            <person name="MacLean D."/>
        </authorList>
    </citation>
    <scope>NUCLEOTIDE SEQUENCE</scope>
</reference>
<dbReference type="InterPro" id="IPR056498">
    <property type="entry name" value="DAAF9_N"/>
</dbReference>
<accession>F0WHK7</accession>
<sequence>MEEWINGRYSEKRHERLRSLCKQSAVDGILIIGGVDSLYSNVSQALLKYLFLETCGRELLGRQLIPDPYEQLESVVLFITPDQTFIFYVMDSSSSSTILKAISQWEHVVEYVVGESMDIEEQEIRKVLAFRHMLHSAHDKKHRIGIAFDYQLNDDVHGIEKWPLIQSFAQENLDFIQQEKGFFTMNFDVINICSEIYKLFSQVDEHHAKHVYQNVESLLHRQFDQFMLKLDGMASGEAKSEAAISEDLLVFYEFGCLNDVDFVVPKDRGCRVLFGSRSSDLRLKSSPDVYLSTTGPIRDIPATHFVVQIEDSLSGVRFCRTYFTSTGKTCQRPDCSELSSDAGSFIENDVINKTQANTSVLIGYYCLLVQAYEAGCNSFLRSLQALSSISQCYLDAKNAASEVMRCSKSDIPVRIQELSQHQLEWNVLGLDANGQNIEIDEIRVDSEWMMLYLSLRLHDIISCQGSESLGSLIVGDTFLLHRKSSATASLNVTQTFSYISSWAMSEHELISSTRLEDSLNSDSILRSSDVLLGEKVSMDHLLITQESSSGTSQEPLPSSLESLSSLQWIPHATVLIDSDSNPVCHGQMCLLSEGFAFKCSQLCLFWISFPKNVEWFKLLKTSHEDLSVLIFSLKRESSFSQVFPFKLNGSFQLGIPVMAHSRFQKFIMEALECWKKAARAYDIPFERVEGDRVHTSIFSAMGMPEQTSQELSPSIRNGLEHWYVLQNGRRLIEHIQAAIIKKLFPNFTKNDVEIQRNNINTKSAAEIPITVVVGVPGSDCTYVARQICEIGSHNTYWTHIEIDMRDFPLQEQHTTSSFLQNLIQRQLYDALNLEQDDVKSRKQRRIMISMVGYLDIICLCGCLKRSIEELSSTFHLPLGAVITCVSLRNLYRPDSTAAISLLPYLTDQFSVGFTTDIVLLHTLDAQKDLAVFRNRVHMCNPLADVHLMPHNVFESSVASLVNKNEFEAKTPQQLRKIFYQDWVAKLSTKPSNPHFYLKTASFHLKPDMHLSSFIGIIREKLTPFSQPGDKMYKSFSLSGIDPAKPGNDGELDRNAYYYHRSCWCVEGTVSFSDDSTSPRRVLSTGTCFDLMKVQSEQSNLEEGLRICITAPRSSVPTENALRELLASCYKAEEESKPTIRNRSSITLEEKRALQTQHALDPLPDDFMYDGQFYVDFVGNRLAFHPHMDQIIGEYFAEKEEKARKQLSKLEQMNTERLGYVKCFVP</sequence>
<evidence type="ECO:0000313" key="3">
    <source>
        <dbReference type="EMBL" id="CCA20745.1"/>
    </source>
</evidence>
<protein>
    <submittedName>
        <fullName evidence="3">Uncharacterized protein AlNc14C102G6089</fullName>
    </submittedName>
</protein>
<dbReference type="AlphaFoldDB" id="F0WHK7"/>
<gene>
    <name evidence="3" type="primary">AlNc14C102G6089</name>
    <name evidence="3" type="ORF">ALNC14_068880</name>
</gene>
<dbReference type="EMBL" id="FR824147">
    <property type="protein sequence ID" value="CCA20745.1"/>
    <property type="molecule type" value="Genomic_DNA"/>
</dbReference>